<reference evidence="1" key="1">
    <citation type="submission" date="2020-04" db="EMBL/GenBank/DDBJ databases">
        <authorList>
            <person name="Chiriac C."/>
            <person name="Salcher M."/>
            <person name="Ghai R."/>
            <person name="Kavagutti S V."/>
        </authorList>
    </citation>
    <scope>NUCLEOTIDE SEQUENCE</scope>
</reference>
<proteinExistence type="predicted"/>
<evidence type="ECO:0000313" key="1">
    <source>
        <dbReference type="EMBL" id="CAB4143778.1"/>
    </source>
</evidence>
<accession>A0A6J5MAR3</accession>
<organism evidence="1">
    <name type="scientific">uncultured Caudovirales phage</name>
    <dbReference type="NCBI Taxonomy" id="2100421"/>
    <lineage>
        <taxon>Viruses</taxon>
        <taxon>Duplodnaviria</taxon>
        <taxon>Heunggongvirae</taxon>
        <taxon>Uroviricota</taxon>
        <taxon>Caudoviricetes</taxon>
        <taxon>Peduoviridae</taxon>
        <taxon>Maltschvirus</taxon>
        <taxon>Maltschvirus maltsch</taxon>
    </lineage>
</organism>
<dbReference type="EMBL" id="LR796423">
    <property type="protein sequence ID" value="CAB4143778.1"/>
    <property type="molecule type" value="Genomic_DNA"/>
</dbReference>
<sequence>MSWNNVVPSSIIHRILDEIDKEPKQLHFDEELFAPCYTIKDEYLVSLNEAFSWISPTGHGPNGTVAHSVDHPAFAALRKHLDARGFIKIETGWVNGDRVTKPFYLNEVYFDVGDKFVCSSAMAGHLKFRKKYYD</sequence>
<gene>
    <name evidence="1" type="ORF">UFOVP447_235</name>
</gene>
<name>A0A6J5MAR3_9CAUD</name>
<protein>
    <submittedName>
        <fullName evidence="1">Uncharacterized protein</fullName>
    </submittedName>
</protein>